<proteinExistence type="predicted"/>
<name>A0ABT5JLE9_9SPHN</name>
<keyword evidence="1" id="KW-0812">Transmembrane</keyword>
<comment type="caution">
    <text evidence="2">The sequence shown here is derived from an EMBL/GenBank/DDBJ whole genome shotgun (WGS) entry which is preliminary data.</text>
</comment>
<keyword evidence="1" id="KW-0472">Membrane</keyword>
<protein>
    <submittedName>
        <fullName evidence="2">Uncharacterized protein</fullName>
    </submittedName>
</protein>
<organism evidence="2 3">
    <name type="scientific">Erythrobacter fulvus</name>
    <dbReference type="NCBI Taxonomy" id="2987523"/>
    <lineage>
        <taxon>Bacteria</taxon>
        <taxon>Pseudomonadati</taxon>
        <taxon>Pseudomonadota</taxon>
        <taxon>Alphaproteobacteria</taxon>
        <taxon>Sphingomonadales</taxon>
        <taxon>Erythrobacteraceae</taxon>
        <taxon>Erythrobacter/Porphyrobacter group</taxon>
        <taxon>Erythrobacter</taxon>
    </lineage>
</organism>
<evidence type="ECO:0000313" key="2">
    <source>
        <dbReference type="EMBL" id="MDC8753336.1"/>
    </source>
</evidence>
<keyword evidence="3" id="KW-1185">Reference proteome</keyword>
<reference evidence="2 3" key="1">
    <citation type="submission" date="2022-10" db="EMBL/GenBank/DDBJ databases">
        <title>Erythrobacter sp. sf7 Genome sequencing.</title>
        <authorList>
            <person name="Park S."/>
        </authorList>
    </citation>
    <scope>NUCLEOTIDE SEQUENCE [LARGE SCALE GENOMIC DNA]</scope>
    <source>
        <strain evidence="3">sf7</strain>
    </source>
</reference>
<dbReference type="RefSeq" id="WP_273675626.1">
    <property type="nucleotide sequence ID" value="NZ_JAQQXQ010000001.1"/>
</dbReference>
<evidence type="ECO:0000313" key="3">
    <source>
        <dbReference type="Proteomes" id="UP001216558"/>
    </source>
</evidence>
<feature type="transmembrane region" description="Helical" evidence="1">
    <location>
        <begin position="37"/>
        <end position="55"/>
    </location>
</feature>
<sequence>MTPELIMPVIASIGWLIVVGAALASHRLKWSQVAKMALVWAAIFGGLYVLVEWYLTVRDAAGSTSSI</sequence>
<dbReference type="EMBL" id="JAQQXQ010000001">
    <property type="protein sequence ID" value="MDC8753336.1"/>
    <property type="molecule type" value="Genomic_DNA"/>
</dbReference>
<evidence type="ECO:0000256" key="1">
    <source>
        <dbReference type="SAM" id="Phobius"/>
    </source>
</evidence>
<gene>
    <name evidence="2" type="ORF">OIK40_01620</name>
</gene>
<dbReference type="Proteomes" id="UP001216558">
    <property type="component" value="Unassembled WGS sequence"/>
</dbReference>
<feature type="transmembrane region" description="Helical" evidence="1">
    <location>
        <begin position="6"/>
        <end position="25"/>
    </location>
</feature>
<keyword evidence="1" id="KW-1133">Transmembrane helix</keyword>
<accession>A0ABT5JLE9</accession>